<dbReference type="AlphaFoldDB" id="A0AAV7C375"/>
<accession>A0AAV7C375</accession>
<keyword evidence="10" id="KW-0325">Glycoprotein</keyword>
<comment type="function">
    <text evidence="12">Receptor for the chemotactic and inflammatory peptide anaphylatoxin C3a. This receptor stimulates chemotaxis, granule enzyme release and superoxide anion production.</text>
</comment>
<feature type="non-terminal residue" evidence="20">
    <location>
        <position position="314"/>
    </location>
</feature>
<keyword evidence="3" id="KW-1003">Cell membrane</keyword>
<organism evidence="20 21">
    <name type="scientific">Engystomops pustulosus</name>
    <name type="common">Tungara frog</name>
    <name type="synonym">Physalaemus pustulosus</name>
    <dbReference type="NCBI Taxonomy" id="76066"/>
    <lineage>
        <taxon>Eukaryota</taxon>
        <taxon>Metazoa</taxon>
        <taxon>Chordata</taxon>
        <taxon>Craniata</taxon>
        <taxon>Vertebrata</taxon>
        <taxon>Euteleostomi</taxon>
        <taxon>Amphibia</taxon>
        <taxon>Batrachia</taxon>
        <taxon>Anura</taxon>
        <taxon>Neobatrachia</taxon>
        <taxon>Hyloidea</taxon>
        <taxon>Leptodactylidae</taxon>
        <taxon>Leiuperinae</taxon>
        <taxon>Engystomops</taxon>
    </lineage>
</organism>
<keyword evidence="5 18" id="KW-1133">Transmembrane helix</keyword>
<keyword evidence="6 17" id="KW-0297">G-protein coupled receptor</keyword>
<evidence type="ECO:0000256" key="5">
    <source>
        <dbReference type="ARBA" id="ARBA00022989"/>
    </source>
</evidence>
<dbReference type="GO" id="GO:0007204">
    <property type="term" value="P:positive regulation of cytosolic calcium ion concentration"/>
    <property type="evidence" value="ECO:0007669"/>
    <property type="project" value="TreeGrafter"/>
</dbReference>
<dbReference type="GO" id="GO:0007200">
    <property type="term" value="P:phospholipase C-activating G protein-coupled receptor signaling pathway"/>
    <property type="evidence" value="ECO:0007669"/>
    <property type="project" value="TreeGrafter"/>
</dbReference>
<evidence type="ECO:0000256" key="18">
    <source>
        <dbReference type="SAM" id="Phobius"/>
    </source>
</evidence>
<comment type="similarity">
    <text evidence="17">Belongs to the G-protein coupled receptor 1 family.</text>
</comment>
<feature type="transmembrane region" description="Helical" evidence="18">
    <location>
        <begin position="100"/>
        <end position="117"/>
    </location>
</feature>
<dbReference type="SUPFAM" id="SSF81321">
    <property type="entry name" value="Family A G protein-coupled receptor-like"/>
    <property type="match status" value="1"/>
</dbReference>
<evidence type="ECO:0000256" key="3">
    <source>
        <dbReference type="ARBA" id="ARBA00022475"/>
    </source>
</evidence>
<keyword evidence="7 18" id="KW-0472">Membrane</keyword>
<proteinExistence type="inferred from homology"/>
<feature type="transmembrane region" description="Helical" evidence="18">
    <location>
        <begin position="138"/>
        <end position="158"/>
    </location>
</feature>
<dbReference type="PANTHER" id="PTHR24225:SF5">
    <property type="entry name" value="G-PROTEIN COUPLED RECEPTOR 33-RELATED"/>
    <property type="match status" value="1"/>
</dbReference>
<dbReference type="InterPro" id="IPR017452">
    <property type="entry name" value="GPCR_Rhodpsn_7TM"/>
</dbReference>
<dbReference type="GO" id="GO:0005886">
    <property type="term" value="C:plasma membrane"/>
    <property type="evidence" value="ECO:0007669"/>
    <property type="project" value="UniProtKB-SubCell"/>
</dbReference>
<comment type="caution">
    <text evidence="20">The sequence shown here is derived from an EMBL/GenBank/DDBJ whole genome shotgun (WGS) entry which is preliminary data.</text>
</comment>
<evidence type="ECO:0000256" key="4">
    <source>
        <dbReference type="ARBA" id="ARBA00022692"/>
    </source>
</evidence>
<dbReference type="PRINTS" id="PR01060">
    <property type="entry name" value="C3ANPHYLTXNR"/>
</dbReference>
<dbReference type="GO" id="GO:0006935">
    <property type="term" value="P:chemotaxis"/>
    <property type="evidence" value="ECO:0007669"/>
    <property type="project" value="InterPro"/>
</dbReference>
<dbReference type="PRINTS" id="PR00237">
    <property type="entry name" value="GPCRRHODOPSN"/>
</dbReference>
<keyword evidence="11 17" id="KW-0807">Transducer</keyword>
<evidence type="ECO:0000256" key="17">
    <source>
        <dbReference type="RuleBase" id="RU000688"/>
    </source>
</evidence>
<name>A0AAV7C375_ENGPU</name>
<dbReference type="InterPro" id="IPR001644">
    <property type="entry name" value="Anaphtx_C3AR1"/>
</dbReference>
<comment type="similarity">
    <text evidence="13">Belongs to the chemokine-like receptor (CMKLR) family.</text>
</comment>
<evidence type="ECO:0000256" key="15">
    <source>
        <dbReference type="ARBA" id="ARBA00037161"/>
    </source>
</evidence>
<comment type="function">
    <text evidence="15">Orphan receptor; could be a chemoattractant receptor.</text>
</comment>
<sequence length="314" mass="35988">MNVTNGSKDQHGTLNPQITVTNVISAVILLLTSVFGLVMNILYIWVLKFRMRQNVNTTWFFHLIVTNLIFVLDLPFLAAYVLRNCVWGFGNFMCKINNTLVNTCVHSAAFFLTAVSLERFFLVHYPLWYRQNMTVHRASIICIAMWGVAFLCSSPYLVLCHVEEKGNVTVCCSELAISWTEGDLQKLHLETAWGFFIFHFALSFVLPFFLLSIFNLLIGLKIRAGRLAKSRKPYALILIAVVSFFMSWTPYHIRNGMIVEKGKFPEDVLRILVLLTTVCSCVNSCLTPMLYLFIVDNFNKEFKKSVRLLIRSVI</sequence>
<evidence type="ECO:0000256" key="13">
    <source>
        <dbReference type="ARBA" id="ARBA00025736"/>
    </source>
</evidence>
<dbReference type="GO" id="GO:0004930">
    <property type="term" value="F:G protein-coupled receptor activity"/>
    <property type="evidence" value="ECO:0007669"/>
    <property type="project" value="UniProtKB-KW"/>
</dbReference>
<evidence type="ECO:0000256" key="12">
    <source>
        <dbReference type="ARBA" id="ARBA00025640"/>
    </source>
</evidence>
<feature type="transmembrane region" description="Helical" evidence="18">
    <location>
        <begin position="234"/>
        <end position="251"/>
    </location>
</feature>
<dbReference type="EMBL" id="WNYA01000004">
    <property type="protein sequence ID" value="KAG8579415.1"/>
    <property type="molecule type" value="Genomic_DNA"/>
</dbReference>
<evidence type="ECO:0000256" key="6">
    <source>
        <dbReference type="ARBA" id="ARBA00023040"/>
    </source>
</evidence>
<feature type="domain" description="G-protein coupled receptors family 1 profile" evidence="19">
    <location>
        <begin position="39"/>
        <end position="291"/>
    </location>
</feature>
<dbReference type="PANTHER" id="PTHR24225">
    <property type="entry name" value="CHEMOTACTIC RECEPTOR"/>
    <property type="match status" value="1"/>
</dbReference>
<evidence type="ECO:0000313" key="21">
    <source>
        <dbReference type="Proteomes" id="UP000824782"/>
    </source>
</evidence>
<evidence type="ECO:0000259" key="19">
    <source>
        <dbReference type="PROSITE" id="PS50262"/>
    </source>
</evidence>
<evidence type="ECO:0000256" key="8">
    <source>
        <dbReference type="ARBA" id="ARBA00023157"/>
    </source>
</evidence>
<feature type="transmembrane region" description="Helical" evidence="18">
    <location>
        <begin position="271"/>
        <end position="294"/>
    </location>
</feature>
<evidence type="ECO:0000256" key="1">
    <source>
        <dbReference type="ARBA" id="ARBA00004651"/>
    </source>
</evidence>
<dbReference type="Proteomes" id="UP000824782">
    <property type="component" value="Unassembled WGS sequence"/>
</dbReference>
<dbReference type="GO" id="GO:0006954">
    <property type="term" value="P:inflammatory response"/>
    <property type="evidence" value="ECO:0007669"/>
    <property type="project" value="TreeGrafter"/>
</dbReference>
<dbReference type="Pfam" id="PF00001">
    <property type="entry name" value="7tm_1"/>
    <property type="match status" value="1"/>
</dbReference>
<feature type="transmembrane region" description="Helical" evidence="18">
    <location>
        <begin position="59"/>
        <end position="80"/>
    </location>
</feature>
<keyword evidence="9 17" id="KW-0675">Receptor</keyword>
<evidence type="ECO:0000256" key="14">
    <source>
        <dbReference type="ARBA" id="ARBA00025827"/>
    </source>
</evidence>
<protein>
    <recommendedName>
        <fullName evidence="2">C3a anaphylatoxin chemotactic receptor</fullName>
    </recommendedName>
    <alternativeName>
        <fullName evidence="16">Probable G-protein coupled receptor 33</fullName>
    </alternativeName>
</protein>
<comment type="subunit">
    <text evidence="14">Interacts with VGF-derived peptide TLQP-21.</text>
</comment>
<feature type="transmembrane region" description="Helical" evidence="18">
    <location>
        <begin position="196"/>
        <end position="222"/>
    </location>
</feature>
<evidence type="ECO:0000313" key="20">
    <source>
        <dbReference type="EMBL" id="KAG8579415.1"/>
    </source>
</evidence>
<evidence type="ECO:0000256" key="16">
    <source>
        <dbReference type="ARBA" id="ARBA00039587"/>
    </source>
</evidence>
<evidence type="ECO:0000256" key="2">
    <source>
        <dbReference type="ARBA" id="ARBA00022343"/>
    </source>
</evidence>
<keyword evidence="21" id="KW-1185">Reference proteome</keyword>
<dbReference type="PROSITE" id="PS00237">
    <property type="entry name" value="G_PROTEIN_RECEP_F1_1"/>
    <property type="match status" value="1"/>
</dbReference>
<keyword evidence="8" id="KW-1015">Disulfide bond</keyword>
<keyword evidence="4 17" id="KW-0812">Transmembrane</keyword>
<comment type="subcellular location">
    <subcellularLocation>
        <location evidence="1">Cell membrane</location>
        <topology evidence="1">Multi-pass membrane protein</topology>
    </subcellularLocation>
</comment>
<dbReference type="InterPro" id="IPR000826">
    <property type="entry name" value="Formyl_rcpt-rel"/>
</dbReference>
<evidence type="ECO:0000256" key="9">
    <source>
        <dbReference type="ARBA" id="ARBA00023170"/>
    </source>
</evidence>
<dbReference type="GO" id="GO:0004876">
    <property type="term" value="F:complement component C3a receptor activity"/>
    <property type="evidence" value="ECO:0007669"/>
    <property type="project" value="InterPro"/>
</dbReference>
<dbReference type="InterPro" id="IPR000276">
    <property type="entry name" value="GPCR_Rhodpsn"/>
</dbReference>
<evidence type="ECO:0000256" key="7">
    <source>
        <dbReference type="ARBA" id="ARBA00023136"/>
    </source>
</evidence>
<dbReference type="PROSITE" id="PS50262">
    <property type="entry name" value="G_PROTEIN_RECEP_F1_2"/>
    <property type="match status" value="1"/>
</dbReference>
<evidence type="ECO:0000256" key="10">
    <source>
        <dbReference type="ARBA" id="ARBA00023180"/>
    </source>
</evidence>
<dbReference type="Gene3D" id="1.20.1070.10">
    <property type="entry name" value="Rhodopsin 7-helix transmembrane proteins"/>
    <property type="match status" value="1"/>
</dbReference>
<feature type="transmembrane region" description="Helical" evidence="18">
    <location>
        <begin position="23"/>
        <end position="47"/>
    </location>
</feature>
<gene>
    <name evidence="20" type="ORF">GDO81_010870</name>
</gene>
<evidence type="ECO:0000256" key="11">
    <source>
        <dbReference type="ARBA" id="ARBA00023224"/>
    </source>
</evidence>
<reference evidence="20" key="1">
    <citation type="thesis" date="2020" institute="ProQuest LLC" country="789 East Eisenhower Parkway, Ann Arbor, MI, USA">
        <title>Comparative Genomics and Chromosome Evolution.</title>
        <authorList>
            <person name="Mudd A.B."/>
        </authorList>
    </citation>
    <scope>NUCLEOTIDE SEQUENCE</scope>
    <source>
        <strain evidence="20">237g6f4</strain>
        <tissue evidence="20">Blood</tissue>
    </source>
</reference>